<organism evidence="9 10">
    <name type="scientific">Candidatus Onthovivens merdipullorum</name>
    <dbReference type="NCBI Taxonomy" id="2840889"/>
    <lineage>
        <taxon>Bacteria</taxon>
        <taxon>Bacillati</taxon>
        <taxon>Bacillota</taxon>
        <taxon>Bacilli</taxon>
        <taxon>Bacillales</taxon>
        <taxon>Candidatus Onthovivens</taxon>
    </lineage>
</organism>
<sequence>MRSPFISVRKKHLKKIIKKPTSDRVLNGINILLLAFFCLIVIIPLLNLLSFAFSTGTSNSEVTFLPKGFTFDMFTYVVHDNAFWRSLGNSVIITIFVTFFSNLFMAMAAYPLSKPDFPFKRIIMVFFIITMLFSAGIVPTVLLLRGLGIYGTIRSVMLLSVNNVYNMLLYKSFFEGLPKETLEAAEVDGVSNLQMFIRIVLPMSLPVFASCAFFSIVGTWNSYSGALMFIGTTSDKEQFWPLALYIYNLLQVDPSNNPTSFLAMNLTNVQSASIVISVIPILVIYPFVIRYIKSGITLGSEK</sequence>
<keyword evidence="3" id="KW-1003">Cell membrane</keyword>
<name>A0A9D9GV06_9BACL</name>
<feature type="domain" description="ABC transmembrane type-1" evidence="8">
    <location>
        <begin position="87"/>
        <end position="287"/>
    </location>
</feature>
<evidence type="ECO:0000313" key="10">
    <source>
        <dbReference type="Proteomes" id="UP000823613"/>
    </source>
</evidence>
<dbReference type="PROSITE" id="PS50928">
    <property type="entry name" value="ABC_TM1"/>
    <property type="match status" value="1"/>
</dbReference>
<dbReference type="Pfam" id="PF00528">
    <property type="entry name" value="BPD_transp_1"/>
    <property type="match status" value="1"/>
</dbReference>
<dbReference type="InterPro" id="IPR035906">
    <property type="entry name" value="MetI-like_sf"/>
</dbReference>
<dbReference type="EMBL" id="JADIMY010000119">
    <property type="protein sequence ID" value="MBO8428120.1"/>
    <property type="molecule type" value="Genomic_DNA"/>
</dbReference>
<evidence type="ECO:0000259" key="8">
    <source>
        <dbReference type="PROSITE" id="PS50928"/>
    </source>
</evidence>
<reference evidence="9" key="1">
    <citation type="submission" date="2020-10" db="EMBL/GenBank/DDBJ databases">
        <authorList>
            <person name="Gilroy R."/>
        </authorList>
    </citation>
    <scope>NUCLEOTIDE SEQUENCE</scope>
    <source>
        <strain evidence="9">11159</strain>
    </source>
</reference>
<evidence type="ECO:0000256" key="1">
    <source>
        <dbReference type="ARBA" id="ARBA00004651"/>
    </source>
</evidence>
<feature type="transmembrane region" description="Helical" evidence="7">
    <location>
        <begin position="122"/>
        <end position="143"/>
    </location>
</feature>
<accession>A0A9D9GV06</accession>
<comment type="caution">
    <text evidence="9">The sequence shown here is derived from an EMBL/GenBank/DDBJ whole genome shotgun (WGS) entry which is preliminary data.</text>
</comment>
<dbReference type="PANTHER" id="PTHR43744">
    <property type="entry name" value="ABC TRANSPORTER PERMEASE PROTEIN MG189-RELATED-RELATED"/>
    <property type="match status" value="1"/>
</dbReference>
<feature type="transmembrane region" description="Helical" evidence="7">
    <location>
        <begin position="272"/>
        <end position="292"/>
    </location>
</feature>
<dbReference type="Gene3D" id="1.10.3720.10">
    <property type="entry name" value="MetI-like"/>
    <property type="match status" value="1"/>
</dbReference>
<dbReference type="InterPro" id="IPR000515">
    <property type="entry name" value="MetI-like"/>
</dbReference>
<keyword evidence="5 7" id="KW-1133">Transmembrane helix</keyword>
<feature type="transmembrane region" description="Helical" evidence="7">
    <location>
        <begin position="91"/>
        <end position="110"/>
    </location>
</feature>
<evidence type="ECO:0000256" key="2">
    <source>
        <dbReference type="ARBA" id="ARBA00022448"/>
    </source>
</evidence>
<dbReference type="SUPFAM" id="SSF161098">
    <property type="entry name" value="MetI-like"/>
    <property type="match status" value="1"/>
</dbReference>
<dbReference type="AlphaFoldDB" id="A0A9D9GV06"/>
<evidence type="ECO:0000256" key="5">
    <source>
        <dbReference type="ARBA" id="ARBA00022989"/>
    </source>
</evidence>
<evidence type="ECO:0000256" key="6">
    <source>
        <dbReference type="ARBA" id="ARBA00023136"/>
    </source>
</evidence>
<dbReference type="PANTHER" id="PTHR43744:SF9">
    <property type="entry name" value="POLYGALACTURONAN_RHAMNOGALACTURONAN TRANSPORT SYSTEM PERMEASE PROTEIN YTCP"/>
    <property type="match status" value="1"/>
</dbReference>
<keyword evidence="6 7" id="KW-0472">Membrane</keyword>
<keyword evidence="2 7" id="KW-0813">Transport</keyword>
<proteinExistence type="inferred from homology"/>
<dbReference type="GO" id="GO:0005886">
    <property type="term" value="C:plasma membrane"/>
    <property type="evidence" value="ECO:0007669"/>
    <property type="project" value="UniProtKB-SubCell"/>
</dbReference>
<keyword evidence="4 7" id="KW-0812">Transmembrane</keyword>
<evidence type="ECO:0000256" key="4">
    <source>
        <dbReference type="ARBA" id="ARBA00022692"/>
    </source>
</evidence>
<evidence type="ECO:0000256" key="7">
    <source>
        <dbReference type="RuleBase" id="RU363032"/>
    </source>
</evidence>
<reference evidence="9" key="2">
    <citation type="journal article" date="2021" name="PeerJ">
        <title>Extensive microbial diversity within the chicken gut microbiome revealed by metagenomics and culture.</title>
        <authorList>
            <person name="Gilroy R."/>
            <person name="Ravi A."/>
            <person name="Getino M."/>
            <person name="Pursley I."/>
            <person name="Horton D.L."/>
            <person name="Alikhan N.F."/>
            <person name="Baker D."/>
            <person name="Gharbi K."/>
            <person name="Hall N."/>
            <person name="Watson M."/>
            <person name="Adriaenssens E.M."/>
            <person name="Foster-Nyarko E."/>
            <person name="Jarju S."/>
            <person name="Secka A."/>
            <person name="Antonio M."/>
            <person name="Oren A."/>
            <person name="Chaudhuri R.R."/>
            <person name="La Ragione R."/>
            <person name="Hildebrand F."/>
            <person name="Pallen M.J."/>
        </authorList>
    </citation>
    <scope>NUCLEOTIDE SEQUENCE</scope>
    <source>
        <strain evidence="9">11159</strain>
    </source>
</reference>
<protein>
    <submittedName>
        <fullName evidence="9">Carbohydrate ABC transporter permease</fullName>
    </submittedName>
</protein>
<dbReference type="Proteomes" id="UP000823613">
    <property type="component" value="Unassembled WGS sequence"/>
</dbReference>
<dbReference type="GO" id="GO:0055085">
    <property type="term" value="P:transmembrane transport"/>
    <property type="evidence" value="ECO:0007669"/>
    <property type="project" value="InterPro"/>
</dbReference>
<feature type="transmembrane region" description="Helical" evidence="7">
    <location>
        <begin position="25"/>
        <end position="46"/>
    </location>
</feature>
<gene>
    <name evidence="9" type="ORF">IAC58_06230</name>
</gene>
<evidence type="ECO:0000313" key="9">
    <source>
        <dbReference type="EMBL" id="MBO8428120.1"/>
    </source>
</evidence>
<comment type="subcellular location">
    <subcellularLocation>
        <location evidence="1 7">Cell membrane</location>
        <topology evidence="1 7">Multi-pass membrane protein</topology>
    </subcellularLocation>
</comment>
<comment type="similarity">
    <text evidence="7">Belongs to the binding-protein-dependent transport system permease family.</text>
</comment>
<feature type="transmembrane region" description="Helical" evidence="7">
    <location>
        <begin position="199"/>
        <end position="220"/>
    </location>
</feature>
<evidence type="ECO:0000256" key="3">
    <source>
        <dbReference type="ARBA" id="ARBA00022475"/>
    </source>
</evidence>
<dbReference type="CDD" id="cd06261">
    <property type="entry name" value="TM_PBP2"/>
    <property type="match status" value="1"/>
</dbReference>